<dbReference type="InterPro" id="IPR029001">
    <property type="entry name" value="ITPase-like_fam"/>
</dbReference>
<dbReference type="Pfam" id="PF02545">
    <property type="entry name" value="Maf"/>
    <property type="match status" value="1"/>
</dbReference>
<dbReference type="EMBL" id="JAYDYW010000013">
    <property type="protein sequence ID" value="MEE1675412.1"/>
    <property type="molecule type" value="Genomic_DNA"/>
</dbReference>
<gene>
    <name evidence="5" type="ORF">SNR37_000737</name>
</gene>
<dbReference type="InterPro" id="IPR003697">
    <property type="entry name" value="Maf-like"/>
</dbReference>
<comment type="caution">
    <text evidence="5">The sequence shown here is derived from an EMBL/GenBank/DDBJ whole genome shotgun (WGS) entry which is preliminary data.</text>
</comment>
<feature type="site" description="Important for substrate specificity" evidence="4">
    <location>
        <position position="75"/>
    </location>
</feature>
<comment type="catalytic activity">
    <reaction evidence="4">
        <text>UTP + H2O = UMP + diphosphate + H(+)</text>
        <dbReference type="Rhea" id="RHEA:29395"/>
        <dbReference type="ChEBI" id="CHEBI:15377"/>
        <dbReference type="ChEBI" id="CHEBI:15378"/>
        <dbReference type="ChEBI" id="CHEBI:33019"/>
        <dbReference type="ChEBI" id="CHEBI:46398"/>
        <dbReference type="ChEBI" id="CHEBI:57865"/>
        <dbReference type="EC" id="3.6.1.9"/>
    </reaction>
</comment>
<dbReference type="EC" id="3.6.1.9" evidence="4"/>
<reference evidence="6" key="1">
    <citation type="submission" date="2023-07" db="EMBL/GenBank/DDBJ databases">
        <title>Draft genome sequence of Agarivorans aestuarii strain ZMCS4, a CAZymes producing bacteria isolated from the marine brown algae Clodostephus spongiosus.</title>
        <authorList>
            <person name="Lorente B."/>
            <person name="Cabral C."/>
            <person name="Frias J."/>
            <person name="Faria J."/>
            <person name="Toubarro D."/>
        </authorList>
    </citation>
    <scope>NUCLEOTIDE SEQUENCE [LARGE SCALE GENOMIC DNA]</scope>
    <source>
        <strain evidence="6">ZMCS4</strain>
    </source>
</reference>
<dbReference type="Proteomes" id="UP001310248">
    <property type="component" value="Unassembled WGS sequence"/>
</dbReference>
<dbReference type="PIRSF" id="PIRSF006305">
    <property type="entry name" value="Maf"/>
    <property type="match status" value="1"/>
</dbReference>
<evidence type="ECO:0000256" key="1">
    <source>
        <dbReference type="ARBA" id="ARBA00001968"/>
    </source>
</evidence>
<sequence>MKQSSPLILASASPRRQELLGQLGWVFTCQAADIDESPKQNEAAADLVCRLAEEKAAAVSSLHLGESLAVLGSDTIVVCEGQVLGKPKDAADSKVMLSLLSAKQHQVMTAICLYYQGRAHTQLVTTEVYFCLVSESQMAEYWASGEPADKAGSYAIQGLGGRFVERIEGSYSSVVGLPLVETDRLLHLHLTR</sequence>
<feature type="site" description="Important for substrate specificity" evidence="4">
    <location>
        <position position="157"/>
    </location>
</feature>
<dbReference type="Gene3D" id="3.90.950.10">
    <property type="match status" value="1"/>
</dbReference>
<dbReference type="PANTHER" id="PTHR43213:SF5">
    <property type="entry name" value="BIFUNCTIONAL DTTP_UTP PYROPHOSPHATASE_METHYLTRANSFERASE PROTEIN-RELATED"/>
    <property type="match status" value="1"/>
</dbReference>
<feature type="active site" description="Proton acceptor" evidence="4">
    <location>
        <position position="74"/>
    </location>
</feature>
<dbReference type="CDD" id="cd00555">
    <property type="entry name" value="Maf"/>
    <property type="match status" value="1"/>
</dbReference>
<proteinExistence type="inferred from homology"/>
<evidence type="ECO:0000256" key="4">
    <source>
        <dbReference type="HAMAP-Rule" id="MF_00528"/>
    </source>
</evidence>
<evidence type="ECO:0000256" key="2">
    <source>
        <dbReference type="ARBA" id="ARBA00022801"/>
    </source>
</evidence>
<protein>
    <recommendedName>
        <fullName evidence="4">dTTP/UTP pyrophosphatase</fullName>
        <shortName evidence="4">dTTPase/UTPase</shortName>
        <ecNumber evidence="4">3.6.1.9</ecNumber>
    </recommendedName>
    <alternativeName>
        <fullName evidence="4">Nucleoside triphosphate pyrophosphatase</fullName>
    </alternativeName>
    <alternativeName>
        <fullName evidence="4">Nucleotide pyrophosphatase</fullName>
        <shortName evidence="4">Nucleotide PPase</shortName>
    </alternativeName>
</protein>
<accession>A0ABU7G7N4</accession>
<keyword evidence="6" id="KW-1185">Reference proteome</keyword>
<keyword evidence="4" id="KW-0963">Cytoplasm</keyword>
<comment type="caution">
    <text evidence="4">Lacks conserved residue(s) required for the propagation of feature annotation.</text>
</comment>
<keyword evidence="2 4" id="KW-0378">Hydrolase</keyword>
<dbReference type="SUPFAM" id="SSF52972">
    <property type="entry name" value="ITPase-like"/>
    <property type="match status" value="1"/>
</dbReference>
<feature type="site" description="Important for substrate specificity" evidence="4">
    <location>
        <position position="15"/>
    </location>
</feature>
<reference evidence="5 6" key="2">
    <citation type="submission" date="2023-12" db="EMBL/GenBank/DDBJ databases">
        <authorList>
            <consortium name="Cladostephus spongiosus"/>
            <person name="Lorente B."/>
            <person name="Cabral C."/>
            <person name="Frias J."/>
            <person name="Faria J."/>
            <person name="Toubarro D."/>
        </authorList>
    </citation>
    <scope>NUCLEOTIDE SEQUENCE [LARGE SCALE GENOMIC DNA]</scope>
    <source>
        <strain evidence="5 6">ZMCS4</strain>
    </source>
</reference>
<keyword evidence="3 4" id="KW-0546">Nucleotide metabolism</keyword>
<dbReference type="GO" id="GO:0016787">
    <property type="term" value="F:hydrolase activity"/>
    <property type="evidence" value="ECO:0007669"/>
    <property type="project" value="UniProtKB-KW"/>
</dbReference>
<comment type="cofactor">
    <cofactor evidence="1 4">
        <name>a divalent metal cation</name>
        <dbReference type="ChEBI" id="CHEBI:60240"/>
    </cofactor>
</comment>
<comment type="subcellular location">
    <subcellularLocation>
        <location evidence="4">Cytoplasm</location>
    </subcellularLocation>
</comment>
<organism evidence="5 6">
    <name type="scientific">Agarivorans aestuarii</name>
    <dbReference type="NCBI Taxonomy" id="1563703"/>
    <lineage>
        <taxon>Bacteria</taxon>
        <taxon>Pseudomonadati</taxon>
        <taxon>Pseudomonadota</taxon>
        <taxon>Gammaproteobacteria</taxon>
        <taxon>Alteromonadales</taxon>
        <taxon>Alteromonadaceae</taxon>
        <taxon>Agarivorans</taxon>
    </lineage>
</organism>
<evidence type="ECO:0000313" key="6">
    <source>
        <dbReference type="Proteomes" id="UP001310248"/>
    </source>
</evidence>
<name>A0ABU7G7N4_9ALTE</name>
<comment type="catalytic activity">
    <reaction evidence="4">
        <text>dTTP + H2O = dTMP + diphosphate + H(+)</text>
        <dbReference type="Rhea" id="RHEA:28534"/>
        <dbReference type="ChEBI" id="CHEBI:15377"/>
        <dbReference type="ChEBI" id="CHEBI:15378"/>
        <dbReference type="ChEBI" id="CHEBI:33019"/>
        <dbReference type="ChEBI" id="CHEBI:37568"/>
        <dbReference type="ChEBI" id="CHEBI:63528"/>
        <dbReference type="EC" id="3.6.1.9"/>
    </reaction>
</comment>
<comment type="similarity">
    <text evidence="4">Belongs to the Maf family. YhdE subfamily.</text>
</comment>
<dbReference type="NCBIfam" id="TIGR00172">
    <property type="entry name" value="maf"/>
    <property type="match status" value="1"/>
</dbReference>
<evidence type="ECO:0000313" key="5">
    <source>
        <dbReference type="EMBL" id="MEE1675412.1"/>
    </source>
</evidence>
<comment type="function">
    <text evidence="4">Nucleoside triphosphate pyrophosphatase that hydrolyzes dTTP and UTP. May have a dual role in cell division arrest and in preventing the incorporation of modified nucleotides into cellular nucleic acids.</text>
</comment>
<dbReference type="PANTHER" id="PTHR43213">
    <property type="entry name" value="BIFUNCTIONAL DTTP/UTP PYROPHOSPHATASE/METHYLTRANSFERASE PROTEIN-RELATED"/>
    <property type="match status" value="1"/>
</dbReference>
<evidence type="ECO:0000256" key="3">
    <source>
        <dbReference type="ARBA" id="ARBA00023080"/>
    </source>
</evidence>
<dbReference type="RefSeq" id="WP_329776321.1">
    <property type="nucleotide sequence ID" value="NZ_JAYDYW010000013.1"/>
</dbReference>
<dbReference type="HAMAP" id="MF_00528">
    <property type="entry name" value="Maf"/>
    <property type="match status" value="1"/>
</dbReference>